<comment type="caution">
    <text evidence="2">The sequence shown here is derived from an EMBL/GenBank/DDBJ whole genome shotgun (WGS) entry which is preliminary data.</text>
</comment>
<feature type="signal peptide" evidence="1">
    <location>
        <begin position="1"/>
        <end position="24"/>
    </location>
</feature>
<reference evidence="2 3" key="1">
    <citation type="submission" date="2024-05" db="EMBL/GenBank/DDBJ databases">
        <title>Neorhizobium sp. Rsf11, a plant growth promoting and heavy metal resistant PAH-degrader.</title>
        <authorList>
            <person name="Golubev S.N."/>
            <person name="Muratova A.Y."/>
            <person name="Markelova M.I."/>
        </authorList>
    </citation>
    <scope>NUCLEOTIDE SEQUENCE [LARGE SCALE GENOMIC DNA]</scope>
    <source>
        <strain evidence="2 3">Rsf11</strain>
    </source>
</reference>
<dbReference type="Proteomes" id="UP001496627">
    <property type="component" value="Unassembled WGS sequence"/>
</dbReference>
<protein>
    <submittedName>
        <fullName evidence="2">Uncharacterized protein</fullName>
    </submittedName>
</protein>
<gene>
    <name evidence="2" type="ORF">ABK249_04110</name>
</gene>
<organism evidence="2 3">
    <name type="scientific">Neorhizobium phenanthreniclasticum</name>
    <dbReference type="NCBI Taxonomy" id="3157917"/>
    <lineage>
        <taxon>Bacteria</taxon>
        <taxon>Pseudomonadati</taxon>
        <taxon>Pseudomonadota</taxon>
        <taxon>Alphaproteobacteria</taxon>
        <taxon>Hyphomicrobiales</taxon>
        <taxon>Rhizobiaceae</taxon>
        <taxon>Rhizobium/Agrobacterium group</taxon>
        <taxon>Neorhizobium</taxon>
    </lineage>
</organism>
<feature type="chain" id="PRO_5046238687" evidence="1">
    <location>
        <begin position="25"/>
        <end position="167"/>
    </location>
</feature>
<sequence>MTRSFHWLGGIAFAWLGLAAHAGAQDVPKFTQFAEKVYAGTSAPLRLATQDDREFATRLREGAKRPVNFAGHHILTTWGCGAECLGGAVIDARTGAVAWLPYSVCCWGEGEPFYFRKDSRLVVLSGVLNEESPKGAHFFEFTNGEFKHLTSRASDGTILSGIPAPAK</sequence>
<name>A0ABV0LWY9_9HYPH</name>
<proteinExistence type="predicted"/>
<dbReference type="RefSeq" id="WP_052183185.1">
    <property type="nucleotide sequence ID" value="NZ_JBEAAL010000001.1"/>
</dbReference>
<dbReference type="EMBL" id="JBEAAL010000001">
    <property type="protein sequence ID" value="MEQ1404109.1"/>
    <property type="molecule type" value="Genomic_DNA"/>
</dbReference>
<evidence type="ECO:0000256" key="1">
    <source>
        <dbReference type="SAM" id="SignalP"/>
    </source>
</evidence>
<evidence type="ECO:0000313" key="2">
    <source>
        <dbReference type="EMBL" id="MEQ1404109.1"/>
    </source>
</evidence>
<accession>A0ABV0LWY9</accession>
<keyword evidence="3" id="KW-1185">Reference proteome</keyword>
<evidence type="ECO:0000313" key="3">
    <source>
        <dbReference type="Proteomes" id="UP001496627"/>
    </source>
</evidence>
<keyword evidence="1" id="KW-0732">Signal</keyword>